<feature type="region of interest" description="Disordered" evidence="5">
    <location>
        <begin position="199"/>
        <end position="232"/>
    </location>
</feature>
<feature type="domain" description="SPX" evidence="7">
    <location>
        <begin position="1"/>
        <end position="147"/>
    </location>
</feature>
<evidence type="ECO:0000256" key="2">
    <source>
        <dbReference type="ARBA" id="ARBA00022692"/>
    </source>
</evidence>
<sequence length="587" mass="65507">MYNLDYNSLKHEIKVHTTRDQASAMAIPGHQDTSLRKFEDGLFDELCNQHDRVDLFVTSKADEISRRLEHLNTSIQRCIAKHSTGQDQSFSLKRQRRFAKYERELMRCGDDIQALSRFANAQIVAFRKILKKYRVRINGLEPPCFHGADCFKKWTGSTTLTSRFNDIVLGNSKSFTRRDFSALQTRYDALLSELRSAAPVLSDPGSPSSDEQPLPEPPSPGTARVSFDPFPPTQMGPQVKYWNEYDDGSDAGGPEDDYAIYINPSEDTSFPGMAYVQAIVSMPSVKAKQWFRPRHRGEWRPLLSSANTSQSYSSTAVDSEEEGYASSDGLPYQGYMTHYALPSVSEQRAMRYRERALLWGTVGSFIASFVLLGIAGILTSTGKRKLRVEVDAGVTVGIMLHACSMGCFSCLCWEIYAPDLFALLGITGSEERLLVTAVFGIIKLIAALVCALFLVDVIGRKRALLTGITLQSISMIYVASFLTAVPQMGVVKGFVLPNDKKGASRGAIAMIYISGFGWAFVTIVGGIWVWFSVPETSGRSLESMDRLFELPWYKIGLYGNRDAEQKDIAYDEKQLVAEEERGTQQRV</sequence>
<keyword evidence="3 6" id="KW-1133">Transmembrane helix</keyword>
<feature type="transmembrane region" description="Helical" evidence="6">
    <location>
        <begin position="433"/>
        <end position="455"/>
    </location>
</feature>
<dbReference type="InterPro" id="IPR004331">
    <property type="entry name" value="SPX_dom"/>
</dbReference>
<protein>
    <recommendedName>
        <fullName evidence="7">SPX domain-containing protein</fullName>
    </recommendedName>
</protein>
<dbReference type="CDD" id="cd14474">
    <property type="entry name" value="SPX_YDR089W"/>
    <property type="match status" value="1"/>
</dbReference>
<accession>A0AB34FBJ7</accession>
<comment type="subcellular location">
    <subcellularLocation>
        <location evidence="1">Membrane</location>
        <topology evidence="1">Multi-pass membrane protein</topology>
    </subcellularLocation>
</comment>
<dbReference type="InterPro" id="IPR036259">
    <property type="entry name" value="MFS_trans_sf"/>
</dbReference>
<evidence type="ECO:0000313" key="8">
    <source>
        <dbReference type="EMBL" id="KAJ6436553.1"/>
    </source>
</evidence>
<dbReference type="PANTHER" id="PTHR48022">
    <property type="entry name" value="PLASTIDIC GLUCOSE TRANSPORTER 4"/>
    <property type="match status" value="1"/>
</dbReference>
<dbReference type="PROSITE" id="PS51382">
    <property type="entry name" value="SPX"/>
    <property type="match status" value="1"/>
</dbReference>
<dbReference type="InterPro" id="IPR005828">
    <property type="entry name" value="MFS_sugar_transport-like"/>
</dbReference>
<dbReference type="InterPro" id="IPR050360">
    <property type="entry name" value="MFS_Sugar_Transporters"/>
</dbReference>
<keyword evidence="9" id="KW-1185">Reference proteome</keyword>
<feature type="transmembrane region" description="Helical" evidence="6">
    <location>
        <begin position="356"/>
        <end position="378"/>
    </location>
</feature>
<evidence type="ECO:0000313" key="9">
    <source>
        <dbReference type="Proteomes" id="UP001163105"/>
    </source>
</evidence>
<feature type="transmembrane region" description="Helical" evidence="6">
    <location>
        <begin position="475"/>
        <end position="495"/>
    </location>
</feature>
<reference evidence="8" key="1">
    <citation type="submission" date="2023-01" db="EMBL/GenBank/DDBJ databases">
        <title>The growth and conidiation of Purpureocillium lavendulum are regulated by nitrogen source and histone H3K14 acetylation.</title>
        <authorList>
            <person name="Tang P."/>
            <person name="Han J."/>
            <person name="Zhang C."/>
            <person name="Tang P."/>
            <person name="Qi F."/>
            <person name="Zhang K."/>
            <person name="Liang L."/>
        </authorList>
    </citation>
    <scope>NUCLEOTIDE SEQUENCE</scope>
    <source>
        <strain evidence="8">YMF1.00683</strain>
    </source>
</reference>
<proteinExistence type="predicted"/>
<evidence type="ECO:0000256" key="4">
    <source>
        <dbReference type="ARBA" id="ARBA00023136"/>
    </source>
</evidence>
<comment type="caution">
    <text evidence="8">The sequence shown here is derived from an EMBL/GenBank/DDBJ whole genome shotgun (WGS) entry which is preliminary data.</text>
</comment>
<feature type="transmembrane region" description="Helical" evidence="6">
    <location>
        <begin position="398"/>
        <end position="421"/>
    </location>
</feature>
<keyword evidence="4 6" id="KW-0472">Membrane</keyword>
<dbReference type="EMBL" id="JAQHRD010000020">
    <property type="protein sequence ID" value="KAJ6436553.1"/>
    <property type="molecule type" value="Genomic_DNA"/>
</dbReference>
<dbReference type="GO" id="GO:0016020">
    <property type="term" value="C:membrane"/>
    <property type="evidence" value="ECO:0007669"/>
    <property type="project" value="UniProtKB-SubCell"/>
</dbReference>
<dbReference type="Pfam" id="PF00083">
    <property type="entry name" value="Sugar_tr"/>
    <property type="match status" value="1"/>
</dbReference>
<name>A0AB34FBJ7_9HYPO</name>
<evidence type="ECO:0000256" key="5">
    <source>
        <dbReference type="SAM" id="MobiDB-lite"/>
    </source>
</evidence>
<evidence type="ECO:0000259" key="7">
    <source>
        <dbReference type="PROSITE" id="PS51382"/>
    </source>
</evidence>
<keyword evidence="2 6" id="KW-0812">Transmembrane</keyword>
<dbReference type="Proteomes" id="UP001163105">
    <property type="component" value="Unassembled WGS sequence"/>
</dbReference>
<gene>
    <name evidence="8" type="ORF">O9K51_10920</name>
</gene>
<dbReference type="Gene3D" id="1.20.1250.20">
    <property type="entry name" value="MFS general substrate transporter like domains"/>
    <property type="match status" value="1"/>
</dbReference>
<feature type="transmembrane region" description="Helical" evidence="6">
    <location>
        <begin position="507"/>
        <end position="531"/>
    </location>
</feature>
<dbReference type="GO" id="GO:0005351">
    <property type="term" value="F:carbohydrate:proton symporter activity"/>
    <property type="evidence" value="ECO:0007669"/>
    <property type="project" value="TreeGrafter"/>
</dbReference>
<organism evidence="8 9">
    <name type="scientific">Purpureocillium lavendulum</name>
    <dbReference type="NCBI Taxonomy" id="1247861"/>
    <lineage>
        <taxon>Eukaryota</taxon>
        <taxon>Fungi</taxon>
        <taxon>Dikarya</taxon>
        <taxon>Ascomycota</taxon>
        <taxon>Pezizomycotina</taxon>
        <taxon>Sordariomycetes</taxon>
        <taxon>Hypocreomycetidae</taxon>
        <taxon>Hypocreales</taxon>
        <taxon>Ophiocordycipitaceae</taxon>
        <taxon>Purpureocillium</taxon>
    </lineage>
</organism>
<dbReference type="AlphaFoldDB" id="A0AB34FBJ7"/>
<dbReference type="SUPFAM" id="SSF103473">
    <property type="entry name" value="MFS general substrate transporter"/>
    <property type="match status" value="1"/>
</dbReference>
<evidence type="ECO:0000256" key="1">
    <source>
        <dbReference type="ARBA" id="ARBA00004141"/>
    </source>
</evidence>
<evidence type="ECO:0000256" key="3">
    <source>
        <dbReference type="ARBA" id="ARBA00022989"/>
    </source>
</evidence>
<evidence type="ECO:0000256" key="6">
    <source>
        <dbReference type="SAM" id="Phobius"/>
    </source>
</evidence>
<dbReference type="PANTHER" id="PTHR48022:SF8">
    <property type="entry name" value="MAJOR FACILITATOR SUPERFAMILY (MFS) PROFILE DOMAIN-CONTAINING PROTEIN-RELATED"/>
    <property type="match status" value="1"/>
</dbReference>